<dbReference type="InterPro" id="IPR029151">
    <property type="entry name" value="Sensor-like_sf"/>
</dbReference>
<dbReference type="RefSeq" id="WP_104064705.1">
    <property type="nucleotide sequence ID" value="NZ_NIQH01000014.1"/>
</dbReference>
<evidence type="ECO:0000256" key="6">
    <source>
        <dbReference type="SAM" id="Phobius"/>
    </source>
</evidence>
<comment type="subcellular location">
    <subcellularLocation>
        <location evidence="1">Cell membrane</location>
        <topology evidence="1">Multi-pass membrane protein</topology>
    </subcellularLocation>
</comment>
<sequence length="256" mass="28681">MKRKSIAGKVSFGVSLLFIILLAILSYINYSDSKANTTELLVNEREKVTQSAESLLKTQFGDDINIVESLAKLLGSSNYSNEEVEKTLKVIENSSSFDLMFVGYQNDGMMIRSNGNSHLPTDKYDPRKRSWYQEVIKENKTIISEPYISATGQRLSITIAAPIYSNNTLIGVVGADTAMDKLSKKFVELGNAEGAYILLMDKNAKVIMHPTSEYIGKALNATKEILKNYQNKNFDKYGRVSYRVSYTHENGSQKLL</sequence>
<feature type="transmembrane region" description="Helical" evidence="6">
    <location>
        <begin position="12"/>
        <end position="30"/>
    </location>
</feature>
<dbReference type="InterPro" id="IPR033479">
    <property type="entry name" value="dCache_1"/>
</dbReference>
<name>A0A855NCT4_CAMHY</name>
<evidence type="ECO:0000256" key="4">
    <source>
        <dbReference type="ARBA" id="ARBA00022989"/>
    </source>
</evidence>
<dbReference type="SUPFAM" id="SSF103190">
    <property type="entry name" value="Sensory domain-like"/>
    <property type="match status" value="1"/>
</dbReference>
<dbReference type="AlphaFoldDB" id="A0A855NCT4"/>
<proteinExistence type="predicted"/>
<reference evidence="8 9" key="1">
    <citation type="submission" date="2017-06" db="EMBL/GenBank/DDBJ databases">
        <title>Updating the genomic taxonomy and epidemiology of Campylobacter hyointestinalis; discovery in New Zealand farmed ruminants.</title>
        <authorList>
            <person name="Wilkinson D.A."/>
            <person name="Fayaz A."/>
            <person name="Biggs P.J."/>
            <person name="Midwinter A.C."/>
        </authorList>
    </citation>
    <scope>NUCLEOTIDE SEQUENCE [LARGE SCALE GENOMIC DNA]</scope>
    <source>
        <strain evidence="8 9">S1614a</strain>
    </source>
</reference>
<evidence type="ECO:0000256" key="1">
    <source>
        <dbReference type="ARBA" id="ARBA00004651"/>
    </source>
</evidence>
<dbReference type="CDD" id="cd12913">
    <property type="entry name" value="PDC1_MCP_like"/>
    <property type="match status" value="1"/>
</dbReference>
<keyword evidence="3 6" id="KW-0812">Transmembrane</keyword>
<comment type="caution">
    <text evidence="8">The sequence shown here is derived from an EMBL/GenBank/DDBJ whole genome shotgun (WGS) entry which is preliminary data.</text>
</comment>
<dbReference type="Gene3D" id="3.30.450.20">
    <property type="entry name" value="PAS domain"/>
    <property type="match status" value="2"/>
</dbReference>
<dbReference type="Proteomes" id="UP000239685">
    <property type="component" value="Unassembled WGS sequence"/>
</dbReference>
<accession>A0A855NCT4</accession>
<evidence type="ECO:0000256" key="2">
    <source>
        <dbReference type="ARBA" id="ARBA00022475"/>
    </source>
</evidence>
<evidence type="ECO:0000313" key="8">
    <source>
        <dbReference type="EMBL" id="PPB70406.1"/>
    </source>
</evidence>
<keyword evidence="5 6" id="KW-0472">Membrane</keyword>
<evidence type="ECO:0000313" key="9">
    <source>
        <dbReference type="Proteomes" id="UP000239685"/>
    </source>
</evidence>
<gene>
    <name evidence="8" type="ORF">CDQ78_09140</name>
</gene>
<feature type="domain" description="Cache" evidence="7">
    <location>
        <begin position="54"/>
        <end position="247"/>
    </location>
</feature>
<dbReference type="GO" id="GO:0005886">
    <property type="term" value="C:plasma membrane"/>
    <property type="evidence" value="ECO:0007669"/>
    <property type="project" value="UniProtKB-SubCell"/>
</dbReference>
<organism evidence="8 9">
    <name type="scientific">Campylobacter hyointestinalis subsp. hyointestinalis</name>
    <dbReference type="NCBI Taxonomy" id="91352"/>
    <lineage>
        <taxon>Bacteria</taxon>
        <taxon>Pseudomonadati</taxon>
        <taxon>Campylobacterota</taxon>
        <taxon>Epsilonproteobacteria</taxon>
        <taxon>Campylobacterales</taxon>
        <taxon>Campylobacteraceae</taxon>
        <taxon>Campylobacter</taxon>
    </lineage>
</organism>
<protein>
    <recommendedName>
        <fullName evidence="7">Cache domain-containing protein</fullName>
    </recommendedName>
</protein>
<keyword evidence="2" id="KW-1003">Cell membrane</keyword>
<keyword evidence="4 6" id="KW-1133">Transmembrane helix</keyword>
<evidence type="ECO:0000259" key="7">
    <source>
        <dbReference type="Pfam" id="PF02743"/>
    </source>
</evidence>
<dbReference type="Pfam" id="PF02743">
    <property type="entry name" value="dCache_1"/>
    <property type="match status" value="1"/>
</dbReference>
<evidence type="ECO:0000256" key="5">
    <source>
        <dbReference type="ARBA" id="ARBA00023136"/>
    </source>
</evidence>
<evidence type="ECO:0000256" key="3">
    <source>
        <dbReference type="ARBA" id="ARBA00022692"/>
    </source>
</evidence>
<dbReference type="EMBL" id="NIQP01000013">
    <property type="protein sequence ID" value="PPB70406.1"/>
    <property type="molecule type" value="Genomic_DNA"/>
</dbReference>